<accession>A0A1T4TUB3</accession>
<evidence type="ECO:0000313" key="3">
    <source>
        <dbReference type="Proteomes" id="UP000190367"/>
    </source>
</evidence>
<evidence type="ECO:0000256" key="1">
    <source>
        <dbReference type="SAM" id="SignalP"/>
    </source>
</evidence>
<dbReference type="Proteomes" id="UP000190367">
    <property type="component" value="Unassembled WGS sequence"/>
</dbReference>
<protein>
    <recommendedName>
        <fullName evidence="4">FG-GAP repeat-containing protein</fullName>
    </recommendedName>
</protein>
<dbReference type="EMBL" id="FUWZ01000006">
    <property type="protein sequence ID" value="SKA44042.1"/>
    <property type="molecule type" value="Genomic_DNA"/>
</dbReference>
<keyword evidence="1" id="KW-0732">Signal</keyword>
<sequence>MKIAFLFLALLTTTVTRAQQPAGDEAYKKFIPAGYEVRDVVNGDLNGDHVPDVVLVLQPKAASPSSDAPESRPFMILLSNHQHQLSLAVTNKDIILPADIGGTLGDPYVSTTIDNCSFTIEQYYGSRERTRTETTFCYVPAKKDWLLNKVVTTTEDALNADAAKTIVKKGKQLKPVSIKKYTGD</sequence>
<feature type="chain" id="PRO_5012527008" description="FG-GAP repeat-containing protein" evidence="1">
    <location>
        <begin position="19"/>
        <end position="184"/>
    </location>
</feature>
<evidence type="ECO:0000313" key="2">
    <source>
        <dbReference type="EMBL" id="SKA44042.1"/>
    </source>
</evidence>
<reference evidence="3" key="1">
    <citation type="submission" date="2017-02" db="EMBL/GenBank/DDBJ databases">
        <authorList>
            <person name="Varghese N."/>
            <person name="Submissions S."/>
        </authorList>
    </citation>
    <scope>NUCLEOTIDE SEQUENCE [LARGE SCALE GENOMIC DNA]</scope>
    <source>
        <strain evidence="3">DSM 22224</strain>
    </source>
</reference>
<evidence type="ECO:0008006" key="4">
    <source>
        <dbReference type="Google" id="ProtNLM"/>
    </source>
</evidence>
<gene>
    <name evidence="2" type="ORF">SAMN04488128_106316</name>
</gene>
<dbReference type="STRING" id="634771.SAMN04488128_106316"/>
<dbReference type="OrthoDB" id="86940at2"/>
<feature type="signal peptide" evidence="1">
    <location>
        <begin position="1"/>
        <end position="18"/>
    </location>
</feature>
<proteinExistence type="predicted"/>
<organism evidence="2 3">
    <name type="scientific">Chitinophaga eiseniae</name>
    <dbReference type="NCBI Taxonomy" id="634771"/>
    <lineage>
        <taxon>Bacteria</taxon>
        <taxon>Pseudomonadati</taxon>
        <taxon>Bacteroidota</taxon>
        <taxon>Chitinophagia</taxon>
        <taxon>Chitinophagales</taxon>
        <taxon>Chitinophagaceae</taxon>
        <taxon>Chitinophaga</taxon>
    </lineage>
</organism>
<name>A0A1T4TUB3_9BACT</name>
<dbReference type="RefSeq" id="WP_078672663.1">
    <property type="nucleotide sequence ID" value="NZ_FUWZ01000006.1"/>
</dbReference>
<keyword evidence="3" id="KW-1185">Reference proteome</keyword>
<dbReference type="AlphaFoldDB" id="A0A1T4TUB3"/>